<reference evidence="4 5" key="1">
    <citation type="submission" date="2016-07" db="EMBL/GenBank/DDBJ databases">
        <title>Pervasive Adenine N6-methylation of Active Genes in Fungi.</title>
        <authorList>
            <consortium name="DOE Joint Genome Institute"/>
            <person name="Mondo S.J."/>
            <person name="Dannebaum R.O."/>
            <person name="Kuo R.C."/>
            <person name="Labutti K."/>
            <person name="Haridas S."/>
            <person name="Kuo A."/>
            <person name="Salamov A."/>
            <person name="Ahrendt S.R."/>
            <person name="Lipzen A."/>
            <person name="Sullivan W."/>
            <person name="Andreopoulos W.B."/>
            <person name="Clum A."/>
            <person name="Lindquist E."/>
            <person name="Daum C."/>
            <person name="Ramamoorthy G.K."/>
            <person name="Gryganskyi A."/>
            <person name="Culley D."/>
            <person name="Magnuson J.K."/>
            <person name="James T.Y."/>
            <person name="O'Malley M.A."/>
            <person name="Stajich J.E."/>
            <person name="Spatafora J.W."/>
            <person name="Visel A."/>
            <person name="Grigoriev I.V."/>
        </authorList>
    </citation>
    <scope>NUCLEOTIDE SEQUENCE [LARGE SCALE GENOMIC DNA]</scope>
    <source>
        <strain evidence="4 5">NRRL 3301</strain>
    </source>
</reference>
<comment type="similarity">
    <text evidence="1">Belongs to the AAA ATPase family. BCS1 subfamily.</text>
</comment>
<comment type="caution">
    <text evidence="4">The sequence shown here is derived from an EMBL/GenBank/DDBJ whole genome shotgun (WGS) entry which is preliminary data.</text>
</comment>
<dbReference type="GO" id="GO:0005524">
    <property type="term" value="F:ATP binding"/>
    <property type="evidence" value="ECO:0007669"/>
    <property type="project" value="InterPro"/>
</dbReference>
<proteinExistence type="inferred from homology"/>
<gene>
    <name evidence="4" type="ORF">DM01DRAFT_1335705</name>
</gene>
<dbReference type="PANTHER" id="PTHR23070">
    <property type="entry name" value="BCS1 AAA-TYPE ATPASE"/>
    <property type="match status" value="1"/>
</dbReference>
<dbReference type="Proteomes" id="UP000242146">
    <property type="component" value="Unassembled WGS sequence"/>
</dbReference>
<dbReference type="GO" id="GO:0016887">
    <property type="term" value="F:ATP hydrolysis activity"/>
    <property type="evidence" value="ECO:0007669"/>
    <property type="project" value="InterPro"/>
</dbReference>
<dbReference type="SUPFAM" id="SSF52540">
    <property type="entry name" value="P-loop containing nucleoside triphosphate hydrolases"/>
    <property type="match status" value="1"/>
</dbReference>
<evidence type="ECO:0000256" key="1">
    <source>
        <dbReference type="ARBA" id="ARBA00007448"/>
    </source>
</evidence>
<dbReference type="InterPro" id="IPR003959">
    <property type="entry name" value="ATPase_AAA_core"/>
</dbReference>
<evidence type="ECO:0000256" key="2">
    <source>
        <dbReference type="SAM" id="MobiDB-lite"/>
    </source>
</evidence>
<accession>A0A1X2GIM3</accession>
<protein>
    <submittedName>
        <fullName evidence="4">P-loop containing nucleoside triphosphate hydrolase protein</fullName>
    </submittedName>
</protein>
<dbReference type="InterPro" id="IPR050747">
    <property type="entry name" value="Mitochondrial_chaperone_BCS1"/>
</dbReference>
<dbReference type="InterPro" id="IPR003593">
    <property type="entry name" value="AAA+_ATPase"/>
</dbReference>
<sequence length="568" mass="65143">MSLQKYKPKFDVGEAVDRVMTLVDTVSDEKFWHGLLGDRVTGLLKRYFGNDFVMITLMFYVYPILRGNWQEVVKFVKARLTPARRQVWVQVHPREDIFKSIEEYVISHLVCNTDDRKGVASYSKEHRGDGPSVIVAPHLGKTNRIQYGEHTVYVQWKKYQFKNAKKKKKGSDDGSDDGRELSMFPSYLELSLDSAKGVTIYTLKKILQEWSDINNEKPEKKEEDKRMLVNMYDMGSGYWTFKETFDARELGSVNLAPGLKERLVTDVNRFMTQEQYYLDRDIPYRRGYLLYGPPGTGKSSIIQALAGHAQVDLRQVKISKLFTYDKFARAVERLRTRSILVIEDIDHSRIKTLGMSSFLNILDGLDSKSGMIIIFTCNDINKIEPAILRPGRIDVKIKLDYAVGKQMEGLFWRIFDLDKKEIKALCKEEKKKLLAIKDDEDTGDEDDQGTETPGLSEDEGSQDGSTSDSSDDDNDDDIDCNLDEVLVGRKECLQETLDKIKPMIPDGHVTPAELQVLFTSIILENGPMAPYQVLMSALMDRVPEFLERVRLDRLQAEAFQKESDKKKK</sequence>
<keyword evidence="5" id="KW-1185">Reference proteome</keyword>
<feature type="domain" description="AAA+ ATPase" evidence="3">
    <location>
        <begin position="284"/>
        <end position="403"/>
    </location>
</feature>
<name>A0A1X2GIM3_9FUNG</name>
<keyword evidence="4" id="KW-0378">Hydrolase</keyword>
<evidence type="ECO:0000259" key="3">
    <source>
        <dbReference type="SMART" id="SM00382"/>
    </source>
</evidence>
<feature type="region of interest" description="Disordered" evidence="2">
    <location>
        <begin position="437"/>
        <end position="479"/>
    </location>
</feature>
<dbReference type="AlphaFoldDB" id="A0A1X2GIM3"/>
<dbReference type="SMART" id="SM00382">
    <property type="entry name" value="AAA"/>
    <property type="match status" value="1"/>
</dbReference>
<feature type="compositionally biased region" description="Acidic residues" evidence="2">
    <location>
        <begin position="469"/>
        <end position="479"/>
    </location>
</feature>
<dbReference type="STRING" id="101127.A0A1X2GIM3"/>
<dbReference type="EMBL" id="MCGT01000013">
    <property type="protein sequence ID" value="ORX54577.1"/>
    <property type="molecule type" value="Genomic_DNA"/>
</dbReference>
<dbReference type="Gene3D" id="3.40.50.300">
    <property type="entry name" value="P-loop containing nucleotide triphosphate hydrolases"/>
    <property type="match status" value="1"/>
</dbReference>
<evidence type="ECO:0000313" key="5">
    <source>
        <dbReference type="Proteomes" id="UP000242146"/>
    </source>
</evidence>
<organism evidence="4 5">
    <name type="scientific">Hesseltinella vesiculosa</name>
    <dbReference type="NCBI Taxonomy" id="101127"/>
    <lineage>
        <taxon>Eukaryota</taxon>
        <taxon>Fungi</taxon>
        <taxon>Fungi incertae sedis</taxon>
        <taxon>Mucoromycota</taxon>
        <taxon>Mucoromycotina</taxon>
        <taxon>Mucoromycetes</taxon>
        <taxon>Mucorales</taxon>
        <taxon>Cunninghamellaceae</taxon>
        <taxon>Hesseltinella</taxon>
    </lineage>
</organism>
<dbReference type="OrthoDB" id="10251412at2759"/>
<feature type="compositionally biased region" description="Acidic residues" evidence="2">
    <location>
        <begin position="438"/>
        <end position="449"/>
    </location>
</feature>
<evidence type="ECO:0000313" key="4">
    <source>
        <dbReference type="EMBL" id="ORX54577.1"/>
    </source>
</evidence>
<dbReference type="Pfam" id="PF00004">
    <property type="entry name" value="AAA"/>
    <property type="match status" value="1"/>
</dbReference>
<dbReference type="InterPro" id="IPR027417">
    <property type="entry name" value="P-loop_NTPase"/>
</dbReference>